<dbReference type="SUPFAM" id="SSF46689">
    <property type="entry name" value="Homeodomain-like"/>
    <property type="match status" value="1"/>
</dbReference>
<feature type="compositionally biased region" description="Basic and acidic residues" evidence="3">
    <location>
        <begin position="25"/>
        <end position="35"/>
    </location>
</feature>
<feature type="domain" description="HTH tetR-type" evidence="4">
    <location>
        <begin position="37"/>
        <end position="97"/>
    </location>
</feature>
<accession>A0A3A5ML83</accession>
<proteinExistence type="predicted"/>
<dbReference type="InterPro" id="IPR009057">
    <property type="entry name" value="Homeodomain-like_sf"/>
</dbReference>
<evidence type="ECO:0000313" key="6">
    <source>
        <dbReference type="Proteomes" id="UP000272015"/>
    </source>
</evidence>
<dbReference type="Proteomes" id="UP000272015">
    <property type="component" value="Unassembled WGS sequence"/>
</dbReference>
<dbReference type="AlphaFoldDB" id="A0A3A5ML83"/>
<evidence type="ECO:0000256" key="3">
    <source>
        <dbReference type="SAM" id="MobiDB-lite"/>
    </source>
</evidence>
<protein>
    <submittedName>
        <fullName evidence="5">TetR/AcrR family transcriptional regulator</fullName>
    </submittedName>
</protein>
<feature type="region of interest" description="Disordered" evidence="3">
    <location>
        <begin position="1"/>
        <end position="35"/>
    </location>
</feature>
<dbReference type="PANTHER" id="PTHR30055:SF146">
    <property type="entry name" value="HTH-TYPE TRANSCRIPTIONAL DUAL REGULATOR CECR"/>
    <property type="match status" value="1"/>
</dbReference>
<reference evidence="5 6" key="1">
    <citation type="submission" date="2018-09" db="EMBL/GenBank/DDBJ databases">
        <title>Novel species of Cryobacterium.</title>
        <authorList>
            <person name="Liu Q."/>
            <person name="Xin Y.-H."/>
        </authorList>
    </citation>
    <scope>NUCLEOTIDE SEQUENCE [LARGE SCALE GENOMIC DNA]</scope>
    <source>
        <strain evidence="5 6">Hh39</strain>
    </source>
</reference>
<name>A0A3A5ML83_9MICO</name>
<evidence type="ECO:0000313" key="5">
    <source>
        <dbReference type="EMBL" id="RJT87603.1"/>
    </source>
</evidence>
<dbReference type="PANTHER" id="PTHR30055">
    <property type="entry name" value="HTH-TYPE TRANSCRIPTIONAL REGULATOR RUTR"/>
    <property type="match status" value="1"/>
</dbReference>
<evidence type="ECO:0000256" key="2">
    <source>
        <dbReference type="PROSITE-ProRule" id="PRU00335"/>
    </source>
</evidence>
<dbReference type="EMBL" id="QZVS01000088">
    <property type="protein sequence ID" value="RJT87603.1"/>
    <property type="molecule type" value="Genomic_DNA"/>
</dbReference>
<comment type="caution">
    <text evidence="5">The sequence shown here is derived from an EMBL/GenBank/DDBJ whole genome shotgun (WGS) entry which is preliminary data.</text>
</comment>
<dbReference type="PRINTS" id="PR00455">
    <property type="entry name" value="HTHTETR"/>
</dbReference>
<dbReference type="Pfam" id="PF00440">
    <property type="entry name" value="TetR_N"/>
    <property type="match status" value="1"/>
</dbReference>
<sequence>MRPLGDRSVNPISWPTMTFPPQPDPPRRGRPRADQVGEVEKRILDAATTLILTQGYAKTTVDQVAAAARTGKTTLYGRFPTKPDLFAAVIRRSTAEFARAVTVGESEGSAEERLVKAGLELADVTLTRFCIDLMLVTAAESDAFPELAVEVGRVGFSQCAAAIAACLAEITTLGTLEAATPLGERFVQMALHPLYMRAFYGEDLAGLREQARIDVALVARMFFASLVTAADLLHVPSGADA</sequence>
<dbReference type="InterPro" id="IPR050109">
    <property type="entry name" value="HTH-type_TetR-like_transc_reg"/>
</dbReference>
<organism evidence="5 6">
    <name type="scientific">Cryobacterium melibiosiphilum</name>
    <dbReference type="NCBI Taxonomy" id="995039"/>
    <lineage>
        <taxon>Bacteria</taxon>
        <taxon>Bacillati</taxon>
        <taxon>Actinomycetota</taxon>
        <taxon>Actinomycetes</taxon>
        <taxon>Micrococcales</taxon>
        <taxon>Microbacteriaceae</taxon>
        <taxon>Cryobacterium</taxon>
    </lineage>
</organism>
<dbReference type="GO" id="GO:0000976">
    <property type="term" value="F:transcription cis-regulatory region binding"/>
    <property type="evidence" value="ECO:0007669"/>
    <property type="project" value="TreeGrafter"/>
</dbReference>
<evidence type="ECO:0000259" key="4">
    <source>
        <dbReference type="PROSITE" id="PS50977"/>
    </source>
</evidence>
<feature type="DNA-binding region" description="H-T-H motif" evidence="2">
    <location>
        <begin position="60"/>
        <end position="79"/>
    </location>
</feature>
<dbReference type="GO" id="GO:0003700">
    <property type="term" value="F:DNA-binding transcription factor activity"/>
    <property type="evidence" value="ECO:0007669"/>
    <property type="project" value="TreeGrafter"/>
</dbReference>
<evidence type="ECO:0000256" key="1">
    <source>
        <dbReference type="ARBA" id="ARBA00023125"/>
    </source>
</evidence>
<dbReference type="PROSITE" id="PS50977">
    <property type="entry name" value="HTH_TETR_2"/>
    <property type="match status" value="1"/>
</dbReference>
<keyword evidence="6" id="KW-1185">Reference proteome</keyword>
<dbReference type="Pfam" id="PF14246">
    <property type="entry name" value="TetR_C_7"/>
    <property type="match status" value="1"/>
</dbReference>
<keyword evidence="1 2" id="KW-0238">DNA-binding</keyword>
<gene>
    <name evidence="5" type="ORF">D6T64_13415</name>
</gene>
<dbReference type="Gene3D" id="1.10.357.10">
    <property type="entry name" value="Tetracycline Repressor, domain 2"/>
    <property type="match status" value="1"/>
</dbReference>
<dbReference type="InterPro" id="IPR039536">
    <property type="entry name" value="TetR_C_Proteobacteria"/>
</dbReference>
<dbReference type="InterPro" id="IPR001647">
    <property type="entry name" value="HTH_TetR"/>
</dbReference>